<dbReference type="EMBL" id="JACVVK020000097">
    <property type="protein sequence ID" value="KAK7493056.1"/>
    <property type="molecule type" value="Genomic_DNA"/>
</dbReference>
<evidence type="ECO:0000313" key="2">
    <source>
        <dbReference type="Proteomes" id="UP001519460"/>
    </source>
</evidence>
<name>A0ABD0L1D8_9CAEN</name>
<feature type="non-terminal residue" evidence="1">
    <location>
        <position position="1"/>
    </location>
</feature>
<gene>
    <name evidence="1" type="ORF">BaRGS_00015786</name>
</gene>
<reference evidence="1 2" key="1">
    <citation type="journal article" date="2023" name="Sci. Data">
        <title>Genome assembly of the Korean intertidal mud-creeper Batillaria attramentaria.</title>
        <authorList>
            <person name="Patra A.K."/>
            <person name="Ho P.T."/>
            <person name="Jun S."/>
            <person name="Lee S.J."/>
            <person name="Kim Y."/>
            <person name="Won Y.J."/>
        </authorList>
    </citation>
    <scope>NUCLEOTIDE SEQUENCE [LARGE SCALE GENOMIC DNA]</scope>
    <source>
        <strain evidence="1">Wonlab-2016</strain>
    </source>
</reference>
<accession>A0ABD0L1D8</accession>
<dbReference type="AlphaFoldDB" id="A0ABD0L1D8"/>
<evidence type="ECO:0000313" key="1">
    <source>
        <dbReference type="EMBL" id="KAK7493056.1"/>
    </source>
</evidence>
<dbReference type="Proteomes" id="UP001519460">
    <property type="component" value="Unassembled WGS sequence"/>
</dbReference>
<comment type="caution">
    <text evidence="1">The sequence shown here is derived from an EMBL/GenBank/DDBJ whole genome shotgun (WGS) entry which is preliminary data.</text>
</comment>
<keyword evidence="2" id="KW-1185">Reference proteome</keyword>
<protein>
    <submittedName>
        <fullName evidence="1">Uncharacterized protein</fullName>
    </submittedName>
</protein>
<proteinExistence type="predicted"/>
<sequence>QFALDTCSAHVGALGATGEARHPVYPIYCCMRMPAGLWDNQLLVDIRRKRRGCREAGVIVPISVGRKERVI</sequence>
<organism evidence="1 2">
    <name type="scientific">Batillaria attramentaria</name>
    <dbReference type="NCBI Taxonomy" id="370345"/>
    <lineage>
        <taxon>Eukaryota</taxon>
        <taxon>Metazoa</taxon>
        <taxon>Spiralia</taxon>
        <taxon>Lophotrochozoa</taxon>
        <taxon>Mollusca</taxon>
        <taxon>Gastropoda</taxon>
        <taxon>Caenogastropoda</taxon>
        <taxon>Sorbeoconcha</taxon>
        <taxon>Cerithioidea</taxon>
        <taxon>Batillariidae</taxon>
        <taxon>Batillaria</taxon>
    </lineage>
</organism>